<gene>
    <name evidence="1" type="ORF">HID58_042671</name>
</gene>
<dbReference type="EMBL" id="JAGKQM010000011">
    <property type="protein sequence ID" value="KAH0903168.1"/>
    <property type="molecule type" value="Genomic_DNA"/>
</dbReference>
<protein>
    <submittedName>
        <fullName evidence="1">Uncharacterized protein</fullName>
    </submittedName>
</protein>
<proteinExistence type="predicted"/>
<reference evidence="1 2" key="1">
    <citation type="submission" date="2021-05" db="EMBL/GenBank/DDBJ databases">
        <title>Genome Assembly of Synthetic Allotetraploid Brassica napus Reveals Homoeologous Exchanges between Subgenomes.</title>
        <authorList>
            <person name="Davis J.T."/>
        </authorList>
    </citation>
    <scope>NUCLEOTIDE SEQUENCE [LARGE SCALE GENOMIC DNA]</scope>
    <source>
        <strain evidence="2">cv. Da-Ae</strain>
        <tissue evidence="1">Seedling</tissue>
    </source>
</reference>
<keyword evidence="2" id="KW-1185">Reference proteome</keyword>
<comment type="caution">
    <text evidence="1">The sequence shown here is derived from an EMBL/GenBank/DDBJ whole genome shotgun (WGS) entry which is preliminary data.</text>
</comment>
<name>A0ABQ8BEP8_BRANA</name>
<organism evidence="1 2">
    <name type="scientific">Brassica napus</name>
    <name type="common">Rape</name>
    <dbReference type="NCBI Taxonomy" id="3708"/>
    <lineage>
        <taxon>Eukaryota</taxon>
        <taxon>Viridiplantae</taxon>
        <taxon>Streptophyta</taxon>
        <taxon>Embryophyta</taxon>
        <taxon>Tracheophyta</taxon>
        <taxon>Spermatophyta</taxon>
        <taxon>Magnoliopsida</taxon>
        <taxon>eudicotyledons</taxon>
        <taxon>Gunneridae</taxon>
        <taxon>Pentapetalae</taxon>
        <taxon>rosids</taxon>
        <taxon>malvids</taxon>
        <taxon>Brassicales</taxon>
        <taxon>Brassicaceae</taxon>
        <taxon>Brassiceae</taxon>
        <taxon>Brassica</taxon>
    </lineage>
</organism>
<accession>A0ABQ8BEP8</accession>
<sequence length="62" mass="6834">MVWLPASRVNPWARSGSRPVSPGRVVFAWGGSNPDDDCHHRPVLALGLPRPDNGMFLHVLFS</sequence>
<dbReference type="Proteomes" id="UP000824890">
    <property type="component" value="Unassembled WGS sequence"/>
</dbReference>
<evidence type="ECO:0000313" key="2">
    <source>
        <dbReference type="Proteomes" id="UP000824890"/>
    </source>
</evidence>
<evidence type="ECO:0000313" key="1">
    <source>
        <dbReference type="EMBL" id="KAH0903168.1"/>
    </source>
</evidence>